<dbReference type="InterPro" id="IPR037522">
    <property type="entry name" value="HD_GYP_dom"/>
</dbReference>
<dbReference type="PROSITE" id="PS51831">
    <property type="entry name" value="HD"/>
    <property type="match status" value="1"/>
</dbReference>
<evidence type="ECO:0000259" key="3">
    <source>
        <dbReference type="PROSITE" id="PS51832"/>
    </source>
</evidence>
<evidence type="ECO:0000313" key="5">
    <source>
        <dbReference type="Proteomes" id="UP000626148"/>
    </source>
</evidence>
<evidence type="ECO:0000256" key="1">
    <source>
        <dbReference type="SAM" id="MobiDB-lite"/>
    </source>
</evidence>
<organism evidence="4 5">
    <name type="scientific">Saccharospirillum salsuginis</name>
    <dbReference type="NCBI Taxonomy" id="418750"/>
    <lineage>
        <taxon>Bacteria</taxon>
        <taxon>Pseudomonadati</taxon>
        <taxon>Pseudomonadota</taxon>
        <taxon>Gammaproteobacteria</taxon>
        <taxon>Oceanospirillales</taxon>
        <taxon>Saccharospirillaceae</taxon>
        <taxon>Saccharospirillum</taxon>
    </lineage>
</organism>
<dbReference type="NCBIfam" id="TIGR00277">
    <property type="entry name" value="HDIG"/>
    <property type="match status" value="1"/>
</dbReference>
<dbReference type="Proteomes" id="UP000626148">
    <property type="component" value="Unassembled WGS sequence"/>
</dbReference>
<feature type="compositionally biased region" description="Basic and acidic residues" evidence="1">
    <location>
        <begin position="46"/>
        <end position="69"/>
    </location>
</feature>
<dbReference type="SUPFAM" id="SSF109604">
    <property type="entry name" value="HD-domain/PDEase-like"/>
    <property type="match status" value="1"/>
</dbReference>
<feature type="region of interest" description="Disordered" evidence="1">
    <location>
        <begin position="46"/>
        <end position="79"/>
    </location>
</feature>
<feature type="domain" description="HD-GYP" evidence="3">
    <location>
        <begin position="136"/>
        <end position="332"/>
    </location>
</feature>
<dbReference type="PANTHER" id="PTHR43155">
    <property type="entry name" value="CYCLIC DI-GMP PHOSPHODIESTERASE PA4108-RELATED"/>
    <property type="match status" value="1"/>
</dbReference>
<dbReference type="AlphaFoldDB" id="A0A918K2Z4"/>
<dbReference type="InterPro" id="IPR006675">
    <property type="entry name" value="HDIG_dom"/>
</dbReference>
<proteinExistence type="predicted"/>
<dbReference type="SMART" id="SM00471">
    <property type="entry name" value="HDc"/>
    <property type="match status" value="1"/>
</dbReference>
<dbReference type="Pfam" id="PF11871">
    <property type="entry name" value="DUF3391"/>
    <property type="match status" value="1"/>
</dbReference>
<dbReference type="Pfam" id="PF13487">
    <property type="entry name" value="HD_5"/>
    <property type="match status" value="1"/>
</dbReference>
<dbReference type="GO" id="GO:0008081">
    <property type="term" value="F:phosphoric diester hydrolase activity"/>
    <property type="evidence" value="ECO:0007669"/>
    <property type="project" value="UniProtKB-ARBA"/>
</dbReference>
<dbReference type="Gene3D" id="1.10.3210.10">
    <property type="entry name" value="Hypothetical protein af1432"/>
    <property type="match status" value="1"/>
</dbReference>
<dbReference type="PANTHER" id="PTHR43155:SF2">
    <property type="entry name" value="CYCLIC DI-GMP PHOSPHODIESTERASE PA4108"/>
    <property type="match status" value="1"/>
</dbReference>
<dbReference type="InterPro" id="IPR006674">
    <property type="entry name" value="HD_domain"/>
</dbReference>
<evidence type="ECO:0000259" key="2">
    <source>
        <dbReference type="PROSITE" id="PS51831"/>
    </source>
</evidence>
<dbReference type="InterPro" id="IPR003607">
    <property type="entry name" value="HD/PDEase_dom"/>
</dbReference>
<evidence type="ECO:0000313" key="4">
    <source>
        <dbReference type="EMBL" id="GGX44051.1"/>
    </source>
</evidence>
<accession>A0A918K2Z4</accession>
<feature type="domain" description="HD" evidence="2">
    <location>
        <begin position="158"/>
        <end position="281"/>
    </location>
</feature>
<protein>
    <recommendedName>
        <fullName evidence="6">HDIG domain-containing protein</fullName>
    </recommendedName>
</protein>
<sequence>MQVTRLDRPWEETPFLLQGFVIQSMEDIHQLRTYCRQVYIDVKVEHGPDRKGPVHPRPSKDTSKNKDAPPTRFTPGDTPKRKVRYLNQVSFRDAVESSRMTFDSARQLATAMMDGLRIGRQLDINECREVVRNVVDSVLQNDSALRYLAMIKHKDSYTAEHSMNVCILSAAFARYLGLIEPEIERAALSGLLHDVGKSRTPLEVLNKPGRLTREEAYIMAEHTTHGRDILMSAKGDHLVAVDVAHSHHERLDGQGYPRGLSGFQIPYYARLVALTDAFDAMTSSRCYGQPKSSEQALKIILRGVGTQFDSDLARTFVKFIGFYSVGTLVELSAGQLAMVIRYNPGDFHRPKVLVLSDPTQTPLQQPLPLDLSDAANQAIAIRQEVPNGTAGFDISDYIGTSMDLAHL</sequence>
<dbReference type="EMBL" id="BMXR01000002">
    <property type="protein sequence ID" value="GGX44051.1"/>
    <property type="molecule type" value="Genomic_DNA"/>
</dbReference>
<evidence type="ECO:0008006" key="6">
    <source>
        <dbReference type="Google" id="ProtNLM"/>
    </source>
</evidence>
<keyword evidence="5" id="KW-1185">Reference proteome</keyword>
<dbReference type="InterPro" id="IPR021812">
    <property type="entry name" value="DUF3391"/>
</dbReference>
<dbReference type="CDD" id="cd00077">
    <property type="entry name" value="HDc"/>
    <property type="match status" value="1"/>
</dbReference>
<gene>
    <name evidence="4" type="ORF">GCM10007392_08520</name>
</gene>
<reference evidence="4" key="2">
    <citation type="submission" date="2020-09" db="EMBL/GenBank/DDBJ databases">
        <authorList>
            <person name="Sun Q."/>
            <person name="Kim S."/>
        </authorList>
    </citation>
    <scope>NUCLEOTIDE SEQUENCE</scope>
    <source>
        <strain evidence="4">KCTC 22169</strain>
    </source>
</reference>
<comment type="caution">
    <text evidence="4">The sequence shown here is derived from an EMBL/GenBank/DDBJ whole genome shotgun (WGS) entry which is preliminary data.</text>
</comment>
<reference evidence="4" key="1">
    <citation type="journal article" date="2014" name="Int. J. Syst. Evol. Microbiol.">
        <title>Complete genome sequence of Corynebacterium casei LMG S-19264T (=DSM 44701T), isolated from a smear-ripened cheese.</title>
        <authorList>
            <consortium name="US DOE Joint Genome Institute (JGI-PGF)"/>
            <person name="Walter F."/>
            <person name="Albersmeier A."/>
            <person name="Kalinowski J."/>
            <person name="Ruckert C."/>
        </authorList>
    </citation>
    <scope>NUCLEOTIDE SEQUENCE</scope>
    <source>
        <strain evidence="4">KCTC 22169</strain>
    </source>
</reference>
<dbReference type="PROSITE" id="PS51832">
    <property type="entry name" value="HD_GYP"/>
    <property type="match status" value="1"/>
</dbReference>
<name>A0A918K2Z4_9GAMM</name>